<keyword evidence="2" id="KW-1185">Reference proteome</keyword>
<accession>A0AAW2GQN7</accession>
<reference evidence="1 2" key="1">
    <citation type="submission" date="2023-03" db="EMBL/GenBank/DDBJ databases">
        <title>High recombination rates correlate with genetic variation in Cardiocondyla obscurior ants.</title>
        <authorList>
            <person name="Errbii M."/>
        </authorList>
    </citation>
    <scope>NUCLEOTIDE SEQUENCE [LARGE SCALE GENOMIC DNA]</scope>
    <source>
        <strain evidence="1">Alpha-2009</strain>
        <tissue evidence="1">Whole body</tissue>
    </source>
</reference>
<gene>
    <name evidence="1" type="ORF">PUN28_001689</name>
</gene>
<dbReference type="AlphaFoldDB" id="A0AAW2GQN7"/>
<name>A0AAW2GQN7_9HYME</name>
<dbReference type="Proteomes" id="UP001430953">
    <property type="component" value="Unassembled WGS sequence"/>
</dbReference>
<proteinExistence type="predicted"/>
<evidence type="ECO:0000313" key="1">
    <source>
        <dbReference type="EMBL" id="KAL0129587.1"/>
    </source>
</evidence>
<protein>
    <submittedName>
        <fullName evidence="1">Uncharacterized protein</fullName>
    </submittedName>
</protein>
<organism evidence="1 2">
    <name type="scientific">Cardiocondyla obscurior</name>
    <dbReference type="NCBI Taxonomy" id="286306"/>
    <lineage>
        <taxon>Eukaryota</taxon>
        <taxon>Metazoa</taxon>
        <taxon>Ecdysozoa</taxon>
        <taxon>Arthropoda</taxon>
        <taxon>Hexapoda</taxon>
        <taxon>Insecta</taxon>
        <taxon>Pterygota</taxon>
        <taxon>Neoptera</taxon>
        <taxon>Endopterygota</taxon>
        <taxon>Hymenoptera</taxon>
        <taxon>Apocrita</taxon>
        <taxon>Aculeata</taxon>
        <taxon>Formicoidea</taxon>
        <taxon>Formicidae</taxon>
        <taxon>Myrmicinae</taxon>
        <taxon>Cardiocondyla</taxon>
    </lineage>
</organism>
<sequence length="92" mass="10747">MNRKDVPAKKIIKETDCHSLMVSGVYDEILGFKMAPTMRYKSVCLTQRESFRTNAVQLVYKEQISLITRFPQDKAFENSTAQLNEQKRLLKF</sequence>
<evidence type="ECO:0000313" key="2">
    <source>
        <dbReference type="Proteomes" id="UP001430953"/>
    </source>
</evidence>
<dbReference type="EMBL" id="JADYXP020000002">
    <property type="protein sequence ID" value="KAL0129587.1"/>
    <property type="molecule type" value="Genomic_DNA"/>
</dbReference>
<comment type="caution">
    <text evidence="1">The sequence shown here is derived from an EMBL/GenBank/DDBJ whole genome shotgun (WGS) entry which is preliminary data.</text>
</comment>